<keyword evidence="3 6" id="KW-0812">Transmembrane</keyword>
<feature type="transmembrane region" description="Helical" evidence="6">
    <location>
        <begin position="258"/>
        <end position="283"/>
    </location>
</feature>
<dbReference type="PANTHER" id="PTHR42948:SF1">
    <property type="entry name" value="TRANSPORTER"/>
    <property type="match status" value="1"/>
</dbReference>
<evidence type="ECO:0000256" key="2">
    <source>
        <dbReference type="ARBA" id="ARBA00022448"/>
    </source>
</evidence>
<dbReference type="EMBL" id="CP009416">
    <property type="protein sequence ID" value="AJD91889.1"/>
    <property type="molecule type" value="Genomic_DNA"/>
</dbReference>
<comment type="subcellular location">
    <subcellularLocation>
        <location evidence="1">Membrane</location>
        <topology evidence="1">Multi-pass membrane protein</topology>
    </subcellularLocation>
</comment>
<dbReference type="CDD" id="cd10336">
    <property type="entry name" value="SLC6sbd_Tyt1-Like"/>
    <property type="match status" value="1"/>
</dbReference>
<evidence type="ECO:0000256" key="4">
    <source>
        <dbReference type="ARBA" id="ARBA00022989"/>
    </source>
</evidence>
<dbReference type="NCBIfam" id="NF037979">
    <property type="entry name" value="Na_transp"/>
    <property type="match status" value="1"/>
</dbReference>
<evidence type="ECO:0000313" key="7">
    <source>
        <dbReference type="EMBL" id="AJD91889.1"/>
    </source>
</evidence>
<feature type="transmembrane region" description="Helical" evidence="6">
    <location>
        <begin position="17"/>
        <end position="34"/>
    </location>
</feature>
<dbReference type="InterPro" id="IPR000175">
    <property type="entry name" value="Na/ntran_symport"/>
</dbReference>
<protein>
    <recommendedName>
        <fullName evidence="9">Transporter</fullName>
    </recommendedName>
</protein>
<dbReference type="Proteomes" id="UP000031449">
    <property type="component" value="Chromosome"/>
</dbReference>
<keyword evidence="2" id="KW-0813">Transport</keyword>
<evidence type="ECO:0000256" key="5">
    <source>
        <dbReference type="ARBA" id="ARBA00023136"/>
    </source>
</evidence>
<proteinExistence type="predicted"/>
<evidence type="ECO:0000313" key="8">
    <source>
        <dbReference type="Proteomes" id="UP000031449"/>
    </source>
</evidence>
<feature type="transmembrane region" description="Helical" evidence="6">
    <location>
        <begin position="221"/>
        <end position="246"/>
    </location>
</feature>
<dbReference type="InterPro" id="IPR037272">
    <property type="entry name" value="SNS_sf"/>
</dbReference>
<evidence type="ECO:0000256" key="1">
    <source>
        <dbReference type="ARBA" id="ARBA00004141"/>
    </source>
</evidence>
<feature type="transmembrane region" description="Helical" evidence="6">
    <location>
        <begin position="390"/>
        <end position="407"/>
    </location>
</feature>
<gene>
    <name evidence="7" type="ORF">JMA_25720</name>
</gene>
<feature type="transmembrane region" description="Helical" evidence="6">
    <location>
        <begin position="46"/>
        <end position="70"/>
    </location>
</feature>
<dbReference type="PRINTS" id="PR00176">
    <property type="entry name" value="NANEUSMPORT"/>
</dbReference>
<feature type="transmembrane region" description="Helical" evidence="6">
    <location>
        <begin position="303"/>
        <end position="326"/>
    </location>
</feature>
<dbReference type="STRING" id="1508404.JMA_25720"/>
<evidence type="ECO:0000256" key="3">
    <source>
        <dbReference type="ARBA" id="ARBA00022692"/>
    </source>
</evidence>
<sequence>MKDEVELMKSQQWSSKIGFILAAAGSAIGLGAIWKFPYMAGSNGGSIFLLFFILFTVLIAGPILLAEFVIGRRGKSDAISTYRKLAPSSAWPFVGYLGTVVAIIILSFYSVAGGWILSYLFRSVTGSLMGLSQEEYGGLFETIISNPVEVLLAQAIFMIMTIAVVQTGIQNGIERASKIMMPALLIMFIILAIRSLTLDGASEGLAYLFIPDWSYMTSETMLLALGQSFFALSVGVSVMVTYASYLKDDENLGRSMGSVAILNIVISLLAGIVIFPAVFAFGFEPGEGPGLVFVVLPAVFNELAFGGLFMFVFLVLLLFATLTSAFSILEIVTASLSRGRPEKRKKYAWLSGILIFIVGLPSALSFGVLTDVTINGLLIFDFADYVANNFGLPLGALLISLFVGFRLKKEDVFAELEKGANGHTKWMHVWYFLIKVLAPLAIIAIFLQSLEII</sequence>
<feature type="transmembrane region" description="Helical" evidence="6">
    <location>
        <begin position="347"/>
        <end position="370"/>
    </location>
</feature>
<reference evidence="7 8" key="1">
    <citation type="submission" date="2014-08" db="EMBL/GenBank/DDBJ databases">
        <title>Complete genome of a marine bacteria Jeotgalibacillus malaysiensis.</title>
        <authorList>
            <person name="Yaakop A.S."/>
            <person name="Chan K.-G."/>
            <person name="Goh K.M."/>
        </authorList>
    </citation>
    <scope>NUCLEOTIDE SEQUENCE [LARGE SCALE GENOMIC DNA]</scope>
    <source>
        <strain evidence="7 8">D5</strain>
    </source>
</reference>
<dbReference type="AlphaFoldDB" id="A0A0B5AV69"/>
<name>A0A0B5AV69_9BACL</name>
<dbReference type="GO" id="GO:0016020">
    <property type="term" value="C:membrane"/>
    <property type="evidence" value="ECO:0007669"/>
    <property type="project" value="UniProtKB-SubCell"/>
</dbReference>
<keyword evidence="5 6" id="KW-0472">Membrane</keyword>
<dbReference type="Pfam" id="PF00209">
    <property type="entry name" value="SNF"/>
    <property type="match status" value="2"/>
</dbReference>
<dbReference type="InterPro" id="IPR047218">
    <property type="entry name" value="YocR/YhdH-like"/>
</dbReference>
<feature type="transmembrane region" description="Helical" evidence="6">
    <location>
        <begin position="150"/>
        <end position="169"/>
    </location>
</feature>
<keyword evidence="8" id="KW-1185">Reference proteome</keyword>
<organism evidence="7 8">
    <name type="scientific">Jeotgalibacillus malaysiensis</name>
    <dbReference type="NCBI Taxonomy" id="1508404"/>
    <lineage>
        <taxon>Bacteria</taxon>
        <taxon>Bacillati</taxon>
        <taxon>Bacillota</taxon>
        <taxon>Bacilli</taxon>
        <taxon>Bacillales</taxon>
        <taxon>Caryophanaceae</taxon>
        <taxon>Jeotgalibacillus</taxon>
    </lineage>
</organism>
<feature type="transmembrane region" description="Helical" evidence="6">
    <location>
        <begin position="428"/>
        <end position="447"/>
    </location>
</feature>
<dbReference type="PROSITE" id="PS50267">
    <property type="entry name" value="NA_NEUROTRAN_SYMP_3"/>
    <property type="match status" value="1"/>
</dbReference>
<dbReference type="HOGENOM" id="CLU_006855_3_4_9"/>
<feature type="transmembrane region" description="Helical" evidence="6">
    <location>
        <begin position="91"/>
        <end position="121"/>
    </location>
</feature>
<dbReference type="PANTHER" id="PTHR42948">
    <property type="entry name" value="TRANSPORTER"/>
    <property type="match status" value="1"/>
</dbReference>
<dbReference type="BioCyc" id="JESP1508404:G14D9-11852-MONOMER"/>
<dbReference type="KEGG" id="jeo:JMA_25720"/>
<dbReference type="SUPFAM" id="SSF161070">
    <property type="entry name" value="SNF-like"/>
    <property type="match status" value="1"/>
</dbReference>
<evidence type="ECO:0000256" key="6">
    <source>
        <dbReference type="SAM" id="Phobius"/>
    </source>
</evidence>
<keyword evidence="4 6" id="KW-1133">Transmembrane helix</keyword>
<dbReference type="OrthoDB" id="9762833at2"/>
<feature type="transmembrane region" description="Helical" evidence="6">
    <location>
        <begin position="181"/>
        <end position="201"/>
    </location>
</feature>
<evidence type="ECO:0008006" key="9">
    <source>
        <dbReference type="Google" id="ProtNLM"/>
    </source>
</evidence>
<accession>A0A0B5AV69</accession>